<evidence type="ECO:0000313" key="3">
    <source>
        <dbReference type="Proteomes" id="UP001220658"/>
    </source>
</evidence>
<dbReference type="InterPro" id="IPR027417">
    <property type="entry name" value="P-loop_NTPase"/>
</dbReference>
<dbReference type="PANTHER" id="PTHR13696">
    <property type="entry name" value="P-LOOP CONTAINING NUCLEOSIDE TRIPHOSPHATE HYDROLASE"/>
    <property type="match status" value="1"/>
</dbReference>
<proteinExistence type="predicted"/>
<dbReference type="SUPFAM" id="SSF52540">
    <property type="entry name" value="P-loop containing nucleoside triphosphate hydrolases"/>
    <property type="match status" value="1"/>
</dbReference>
<dbReference type="Gene3D" id="3.40.50.300">
    <property type="entry name" value="P-loop containing nucleotide triphosphate hydrolases"/>
    <property type="match status" value="2"/>
</dbReference>
<protein>
    <submittedName>
        <fullName evidence="2">P-loop NTPase</fullName>
    </submittedName>
</protein>
<dbReference type="CDD" id="cd02042">
    <property type="entry name" value="ParAB_family"/>
    <property type="match status" value="1"/>
</dbReference>
<dbReference type="AlphaFoldDB" id="A0AAW6FP37"/>
<dbReference type="EMBL" id="JAQNCK010000004">
    <property type="protein sequence ID" value="MDC0827516.1"/>
    <property type="molecule type" value="Genomic_DNA"/>
</dbReference>
<evidence type="ECO:0000259" key="1">
    <source>
        <dbReference type="Pfam" id="PF01656"/>
    </source>
</evidence>
<gene>
    <name evidence="2" type="ORF">POG00_02200</name>
</gene>
<dbReference type="Proteomes" id="UP001220658">
    <property type="component" value="Unassembled WGS sequence"/>
</dbReference>
<dbReference type="PIRSF" id="PIRSF009320">
    <property type="entry name" value="Nuc_binding_HP_1000"/>
    <property type="match status" value="1"/>
</dbReference>
<reference evidence="2" key="1">
    <citation type="submission" date="2023-01" db="EMBL/GenBank/DDBJ databases">
        <title>Human gut microbiome strain richness.</title>
        <authorList>
            <person name="Chen-Liaw A."/>
        </authorList>
    </citation>
    <scope>NUCLEOTIDE SEQUENCE</scope>
    <source>
        <strain evidence="2">D55st1_G4_D55t1_190419</strain>
    </source>
</reference>
<name>A0AAW6FP37_9FIRM</name>
<dbReference type="InterPro" id="IPR050678">
    <property type="entry name" value="DNA_Partitioning_ATPase"/>
</dbReference>
<feature type="domain" description="CobQ/CobB/MinD/ParA nucleotide binding" evidence="1">
    <location>
        <begin position="14"/>
        <end position="171"/>
    </location>
</feature>
<dbReference type="RefSeq" id="WP_021420657.1">
    <property type="nucleotide sequence ID" value="NZ_JADMUL010000003.1"/>
</dbReference>
<dbReference type="PANTHER" id="PTHR13696:SF96">
    <property type="entry name" value="COBQ_COBB_MIND_PARA NUCLEOTIDE BINDING DOMAIN-CONTAINING PROTEIN"/>
    <property type="match status" value="1"/>
</dbReference>
<organism evidence="2 3">
    <name type="scientific">Faecalitalea cylindroides</name>
    <dbReference type="NCBI Taxonomy" id="39483"/>
    <lineage>
        <taxon>Bacteria</taxon>
        <taxon>Bacillati</taxon>
        <taxon>Bacillota</taxon>
        <taxon>Erysipelotrichia</taxon>
        <taxon>Erysipelotrichales</taxon>
        <taxon>Erysipelotrichaceae</taxon>
        <taxon>Faecalitalea</taxon>
    </lineage>
</organism>
<dbReference type="Pfam" id="PF01656">
    <property type="entry name" value="CbiA"/>
    <property type="match status" value="1"/>
</dbReference>
<sequence>MNQDTKGLMYMFTILFLNQKGGVGKTTLADELAFALERRGSTVAFVSTDPQGGSVHEVCDDPDYAESCDYQIVDTAGVLNDGMGDWCRAADVILIPMLPSTRDVEPTMRTYQIAKDSGTDATIRLVVNNFYAFGKLDKQLVEFLESEQVPVIAKVPRAVALSQAAAEGKSVAEHSPHSHVIPALEELADSIINEKEKKYV</sequence>
<comment type="caution">
    <text evidence="2">The sequence shown here is derived from an EMBL/GenBank/DDBJ whole genome shotgun (WGS) entry which is preliminary data.</text>
</comment>
<dbReference type="InterPro" id="IPR002586">
    <property type="entry name" value="CobQ/CobB/MinD/ParA_Nub-bd_dom"/>
</dbReference>
<evidence type="ECO:0000313" key="2">
    <source>
        <dbReference type="EMBL" id="MDC0827516.1"/>
    </source>
</evidence>
<accession>A0AAW6FP37</accession>